<dbReference type="PANTHER" id="PTHR43289">
    <property type="entry name" value="MITOGEN-ACTIVATED PROTEIN KINASE KINASE KINASE 20-RELATED"/>
    <property type="match status" value="1"/>
</dbReference>
<reference evidence="9 10" key="1">
    <citation type="submission" date="2022-10" db="EMBL/GenBank/DDBJ databases">
        <title>The complete genomes of actinobacterial strains from the NBC collection.</title>
        <authorList>
            <person name="Joergensen T.S."/>
            <person name="Alvarez Arevalo M."/>
            <person name="Sterndorff E.B."/>
            <person name="Faurdal D."/>
            <person name="Vuksanovic O."/>
            <person name="Mourched A.-S."/>
            <person name="Charusanti P."/>
            <person name="Shaw S."/>
            <person name="Blin K."/>
            <person name="Weber T."/>
        </authorList>
    </citation>
    <scope>NUCLEOTIDE SEQUENCE [LARGE SCALE GENOMIC DNA]</scope>
    <source>
        <strain evidence="9 10">NBC_00156</strain>
    </source>
</reference>
<dbReference type="EC" id="2.7.11.1" evidence="1"/>
<evidence type="ECO:0000259" key="8">
    <source>
        <dbReference type="PROSITE" id="PS50011"/>
    </source>
</evidence>
<dbReference type="SUPFAM" id="SSF56112">
    <property type="entry name" value="Protein kinase-like (PK-like)"/>
    <property type="match status" value="1"/>
</dbReference>
<evidence type="ECO:0000313" key="9">
    <source>
        <dbReference type="EMBL" id="WTQ79413.1"/>
    </source>
</evidence>
<keyword evidence="4" id="KW-0547">Nucleotide-binding</keyword>
<dbReference type="PANTHER" id="PTHR43289:SF6">
    <property type="entry name" value="SERINE_THREONINE-PROTEIN KINASE NEKL-3"/>
    <property type="match status" value="1"/>
</dbReference>
<dbReference type="RefSeq" id="WP_405445246.1">
    <property type="nucleotide sequence ID" value="NZ_CP108164.1"/>
</dbReference>
<evidence type="ECO:0000256" key="5">
    <source>
        <dbReference type="ARBA" id="ARBA00022777"/>
    </source>
</evidence>
<dbReference type="InterPro" id="IPR011009">
    <property type="entry name" value="Kinase-like_dom_sf"/>
</dbReference>
<keyword evidence="6" id="KW-0067">ATP-binding</keyword>
<dbReference type="EMBL" id="CP108164">
    <property type="protein sequence ID" value="WTQ79413.1"/>
    <property type="molecule type" value="Genomic_DNA"/>
</dbReference>
<keyword evidence="5 9" id="KW-0418">Kinase</keyword>
<protein>
    <recommendedName>
        <fullName evidence="1">non-specific serine/threonine protein kinase</fullName>
        <ecNumber evidence="1">2.7.11.1</ecNumber>
    </recommendedName>
</protein>
<organism evidence="9 10">
    <name type="scientific">Streptomyces achromogenes</name>
    <dbReference type="NCBI Taxonomy" id="67255"/>
    <lineage>
        <taxon>Bacteria</taxon>
        <taxon>Bacillati</taxon>
        <taxon>Actinomycetota</taxon>
        <taxon>Actinomycetes</taxon>
        <taxon>Kitasatosporales</taxon>
        <taxon>Streptomycetaceae</taxon>
        <taxon>Streptomyces</taxon>
    </lineage>
</organism>
<evidence type="ECO:0000256" key="2">
    <source>
        <dbReference type="ARBA" id="ARBA00022527"/>
    </source>
</evidence>
<feature type="compositionally biased region" description="Basic residues" evidence="7">
    <location>
        <begin position="1"/>
        <end position="11"/>
    </location>
</feature>
<evidence type="ECO:0000313" key="10">
    <source>
        <dbReference type="Proteomes" id="UP001622557"/>
    </source>
</evidence>
<evidence type="ECO:0000256" key="4">
    <source>
        <dbReference type="ARBA" id="ARBA00022741"/>
    </source>
</evidence>
<feature type="region of interest" description="Disordered" evidence="7">
    <location>
        <begin position="1"/>
        <end position="21"/>
    </location>
</feature>
<evidence type="ECO:0000256" key="3">
    <source>
        <dbReference type="ARBA" id="ARBA00022679"/>
    </source>
</evidence>
<dbReference type="Proteomes" id="UP001622557">
    <property type="component" value="Chromosome"/>
</dbReference>
<dbReference type="Pfam" id="PF00069">
    <property type="entry name" value="Pkinase"/>
    <property type="match status" value="1"/>
</dbReference>
<accession>A0ABZ1KFL2</accession>
<keyword evidence="2" id="KW-0723">Serine/threonine-protein kinase</keyword>
<name>A0ABZ1KFL2_STRAH</name>
<evidence type="ECO:0000256" key="7">
    <source>
        <dbReference type="SAM" id="MobiDB-lite"/>
    </source>
</evidence>
<dbReference type="Gene3D" id="1.10.510.10">
    <property type="entry name" value="Transferase(Phosphotransferase) domain 1"/>
    <property type="match status" value="1"/>
</dbReference>
<evidence type="ECO:0000256" key="6">
    <source>
        <dbReference type="ARBA" id="ARBA00022840"/>
    </source>
</evidence>
<dbReference type="PROSITE" id="PS50011">
    <property type="entry name" value="PROTEIN_KINASE_DOM"/>
    <property type="match status" value="1"/>
</dbReference>
<feature type="domain" description="Protein kinase" evidence="8">
    <location>
        <begin position="23"/>
        <end position="287"/>
    </location>
</feature>
<proteinExistence type="predicted"/>
<dbReference type="InterPro" id="IPR000719">
    <property type="entry name" value="Prot_kinase_dom"/>
</dbReference>
<feature type="compositionally biased region" description="Pro residues" evidence="7">
    <location>
        <begin position="470"/>
        <end position="479"/>
    </location>
</feature>
<keyword evidence="10" id="KW-1185">Reference proteome</keyword>
<dbReference type="SMART" id="SM00220">
    <property type="entry name" value="S_TKc"/>
    <property type="match status" value="1"/>
</dbReference>
<sequence length="479" mass="53389">MSGRASRRTARPQRPPLQRDYDLPRWRDLGCLSRRKSFVRKAAEVHGDREAVVKHSADLPGPHLKPFQRVRLQRFHQEARYMHRMTGTPGILPVWDIDEEHGDRPRWYAMPQARPLADALDGNSTLLDVVAHVTELAGTLAALAEQGTYHRDIKPDNLFWYDGAPVLGDFGIAAIAQMPAGLTRQGEGLGPANFLAPEMRRAAGPGAGERADVYSLAKTLFVLAHPRRGPYPPFGTHRVDAEEFSLWSLGGGNATLALGHVLEAATQHTVGDRLTMADFHAELRAWLGRHREDTARFTPLGGGSFRRGWGDPALWDRHHRDEEATRAMLLPCVRRIAEALTGDPGAWTEGIDHDNGDSTLGTYDWQPNSEEGFVPEGFLWMATHAHDGRRIVLEAVLDHEVCFLAEAQRGGPPWTLERQWGHTPWHRARMPRTHDRLRELTDEVVEWIARSTPDTSLAADTRPAPDRPVTAPPAPVTGP</sequence>
<feature type="region of interest" description="Disordered" evidence="7">
    <location>
        <begin position="451"/>
        <end position="479"/>
    </location>
</feature>
<dbReference type="GeneID" id="97279443"/>
<gene>
    <name evidence="9" type="ORF">OG350_03430</name>
</gene>
<dbReference type="GO" id="GO:0016301">
    <property type="term" value="F:kinase activity"/>
    <property type="evidence" value="ECO:0007669"/>
    <property type="project" value="UniProtKB-KW"/>
</dbReference>
<evidence type="ECO:0000256" key="1">
    <source>
        <dbReference type="ARBA" id="ARBA00012513"/>
    </source>
</evidence>
<keyword evidence="3" id="KW-0808">Transferase</keyword>